<reference evidence="1 2" key="1">
    <citation type="submission" date="2017-11" db="EMBL/GenBank/DDBJ databases">
        <title>Genomic Encyclopedia of Archaeal and Bacterial Type Strains, Phase II (KMG-II): From Individual Species to Whole Genera.</title>
        <authorList>
            <person name="Goeker M."/>
        </authorList>
    </citation>
    <scope>NUCLEOTIDE SEQUENCE [LARGE SCALE GENOMIC DNA]</scope>
    <source>
        <strain evidence="1 2">DSM 22413</strain>
    </source>
</reference>
<comment type="caution">
    <text evidence="1">The sequence shown here is derived from an EMBL/GenBank/DDBJ whole genome shotgun (WGS) entry which is preliminary data.</text>
</comment>
<organism evidence="1 2">
    <name type="scientific">Luteimicrobium subarcticum</name>
    <dbReference type="NCBI Taxonomy" id="620910"/>
    <lineage>
        <taxon>Bacteria</taxon>
        <taxon>Bacillati</taxon>
        <taxon>Actinomycetota</taxon>
        <taxon>Actinomycetes</taxon>
        <taxon>Micrococcales</taxon>
        <taxon>Luteimicrobium</taxon>
    </lineage>
</organism>
<dbReference type="EMBL" id="PGTZ01000006">
    <property type="protein sequence ID" value="PJI95045.1"/>
    <property type="molecule type" value="Genomic_DNA"/>
</dbReference>
<name>A0A2M8WVU2_9MICO</name>
<evidence type="ECO:0000313" key="2">
    <source>
        <dbReference type="Proteomes" id="UP000231586"/>
    </source>
</evidence>
<gene>
    <name evidence="1" type="ORF">CLV34_0898</name>
</gene>
<dbReference type="Proteomes" id="UP000231586">
    <property type="component" value="Unassembled WGS sequence"/>
</dbReference>
<dbReference type="AlphaFoldDB" id="A0A2M8WVU2"/>
<proteinExistence type="predicted"/>
<protein>
    <submittedName>
        <fullName evidence="1">Uncharacterized protein</fullName>
    </submittedName>
</protein>
<sequence>MATGTVCRVMQTDATLRLLRDFPAERVWLAYQAPPATDFDVVARSLGLRPLGDGWTEVRAHRAEQFLTHLLCRGLAYRERRLADDPAAQVARELARSCGTEGTRYAVNAEGPEHTGGGARCLDRRHGVHARRGGRGARPDGVDMLLGR</sequence>
<accession>A0A2M8WVU2</accession>
<evidence type="ECO:0000313" key="1">
    <source>
        <dbReference type="EMBL" id="PJI95045.1"/>
    </source>
</evidence>
<keyword evidence="2" id="KW-1185">Reference proteome</keyword>